<dbReference type="EMBL" id="JAPESX010000040">
    <property type="protein sequence ID" value="KAJ8123793.1"/>
    <property type="molecule type" value="Genomic_DNA"/>
</dbReference>
<keyword evidence="2" id="KW-1185">Reference proteome</keyword>
<comment type="caution">
    <text evidence="1">The sequence shown here is derived from an EMBL/GenBank/DDBJ whole genome shotgun (WGS) entry which is preliminary data.</text>
</comment>
<name>A0ACC2J9D5_9PEZI</name>
<dbReference type="Proteomes" id="UP001153334">
    <property type="component" value="Unassembled WGS sequence"/>
</dbReference>
<protein>
    <submittedName>
        <fullName evidence="1">Uncharacterized protein</fullName>
    </submittedName>
</protein>
<accession>A0ACC2J9D5</accession>
<sequence length="664" mass="72566">MSPPSTDILINDTLPSYFEASGFPNTTSKNLSSAVTIPSSIAWADLNQSAFDFRSDYVTTPNAAMLQSIICTTLKDDVMMEDSTTNEFQNFIAGLTGHESSLLVLSGTMGNQVALRAALESPPYSIVCDSRSHILNMEAGGAATLSGALMIGVTPSNGHHLTLEDIKRHCVLRQDVYDCPTRVISLENTLSGTIMPLEDVRIISEWAHRQNPPIHMHLDGARLWEAVAAKAGTLKEYATLFDSLSLCFTKGLGAPIGSIVVGNETFIRRARWMRKMIGGGLRQAGVIAAPARVAVEEIFLKNRLQICQGRAKELSKAWTDLGGRLEHPTETNMICGGCDSRSILPGTKLLSPDTVIRDPGFYREDTCLRKSLDRARDIECQINASGKSDATANSSQDEFSISGDFYVLITSVAEAVSLRNMQIERQSPAKTKTSAMSVCDTELVTITRPQLVATTSVFHDCKRTPSPAPFQDAECDPADVRRTEQELAPVDGGPAAWKLLCAAFIFEALLWGFPLSFGVFQEYYSKVPEFAGNRYVSVVGTIASGFGYLGAPVVMPFIQRHQRWRRRMIWIGWSICIAALAFGSFASTLEVLILTQGVAYGIGFLIFYYPILSMVNEYWIARRGMAYGVLCGASGVSGSVMPFVLQTLLSRALHSFLKRPLATL</sequence>
<gene>
    <name evidence="1" type="ORF">ONZ43_g336</name>
</gene>
<reference evidence="1" key="1">
    <citation type="submission" date="2022-11" db="EMBL/GenBank/DDBJ databases">
        <title>Genome Sequence of Nemania bipapillata.</title>
        <authorList>
            <person name="Buettner E."/>
        </authorList>
    </citation>
    <scope>NUCLEOTIDE SEQUENCE</scope>
    <source>
        <strain evidence="1">CP14</strain>
    </source>
</reference>
<evidence type="ECO:0000313" key="2">
    <source>
        <dbReference type="Proteomes" id="UP001153334"/>
    </source>
</evidence>
<evidence type="ECO:0000313" key="1">
    <source>
        <dbReference type="EMBL" id="KAJ8123793.1"/>
    </source>
</evidence>
<proteinExistence type="predicted"/>
<organism evidence="1 2">
    <name type="scientific">Nemania bipapillata</name>
    <dbReference type="NCBI Taxonomy" id="110536"/>
    <lineage>
        <taxon>Eukaryota</taxon>
        <taxon>Fungi</taxon>
        <taxon>Dikarya</taxon>
        <taxon>Ascomycota</taxon>
        <taxon>Pezizomycotina</taxon>
        <taxon>Sordariomycetes</taxon>
        <taxon>Xylariomycetidae</taxon>
        <taxon>Xylariales</taxon>
        <taxon>Xylariaceae</taxon>
        <taxon>Nemania</taxon>
    </lineage>
</organism>